<name>A0A0A3XF81_BRAJP</name>
<proteinExistence type="predicted"/>
<evidence type="ECO:0000313" key="3">
    <source>
        <dbReference type="Proteomes" id="UP000030377"/>
    </source>
</evidence>
<feature type="transmembrane region" description="Helical" evidence="1">
    <location>
        <begin position="145"/>
        <end position="170"/>
    </location>
</feature>
<feature type="transmembrane region" description="Helical" evidence="1">
    <location>
        <begin position="221"/>
        <end position="242"/>
    </location>
</feature>
<comment type="caution">
    <text evidence="2">The sequence shown here is derived from an EMBL/GenBank/DDBJ whole genome shotgun (WGS) entry which is preliminary data.</text>
</comment>
<feature type="transmembrane region" description="Helical" evidence="1">
    <location>
        <begin position="262"/>
        <end position="279"/>
    </location>
</feature>
<sequence>MNYSIAGAQPIARAETRSLVYVLALSLAAVYFLAWPIWRSQFLVEIWFTESWNAYWQDAAAARLPIYPAPEGLVGNNYPPLSFYAVGMLGKLLHVDNLFVGRWLSLVGLGAVAIEAFLAVRILTGGKLGATVAALWYLAIMARNSTIYVGANDPQIAGLAIMGAGLIWFLRRTEVELSPTPALLLMVVAGFWKHNNVAIPLTALAWLWLSRSKDAYRSTIASAEAVIVALATCVVVYGANFVPNLLATRQYAWSNVVGNIGHLQWYALALLIWAAWVVFDHRSQPAKFTTLHIGLALSTCIIQWFGHGVFGNAEFDFLFALAIGLGVAFNRMESSRLARHLGVDRCRDAMIVALLLRLTIADRQETALLALSPEFREALYASERNVVAEARAVAEQPGDVACYVKLVCRLAGKPFVVDDFKTDELVATGKAAPADIAGMLEERGIRYRPKTLPTGPEASRSISRWWKS</sequence>
<organism evidence="2 3">
    <name type="scientific">Bradyrhizobium japonicum</name>
    <dbReference type="NCBI Taxonomy" id="375"/>
    <lineage>
        <taxon>Bacteria</taxon>
        <taxon>Pseudomonadati</taxon>
        <taxon>Pseudomonadota</taxon>
        <taxon>Alphaproteobacteria</taxon>
        <taxon>Hyphomicrobiales</taxon>
        <taxon>Nitrobacteraceae</taxon>
        <taxon>Bradyrhizobium</taxon>
    </lineage>
</organism>
<dbReference type="RefSeq" id="WP_041960957.1">
    <property type="nucleotide sequence ID" value="NZ_JRPN01000089.1"/>
</dbReference>
<evidence type="ECO:0008006" key="4">
    <source>
        <dbReference type="Google" id="ProtNLM"/>
    </source>
</evidence>
<dbReference type="EMBL" id="JRPN01000089">
    <property type="protein sequence ID" value="KGT72945.1"/>
    <property type="molecule type" value="Genomic_DNA"/>
</dbReference>
<keyword evidence="1" id="KW-1133">Transmembrane helix</keyword>
<gene>
    <name evidence="2" type="ORF">MA20_47325</name>
</gene>
<accession>A0A0A3XF81</accession>
<reference evidence="2 3" key="1">
    <citation type="submission" date="2014-09" db="EMBL/GenBank/DDBJ databases">
        <title>Draft genome of Bradyrhizobium japonicum Is-34.</title>
        <authorList>
            <person name="Tsurumaru H."/>
            <person name="Yamakawa T."/>
            <person name="Hashimoto S."/>
            <person name="Okizaki K."/>
            <person name="Kanesaki Y."/>
            <person name="Yoshikawa H."/>
            <person name="Yajima S."/>
        </authorList>
    </citation>
    <scope>NUCLEOTIDE SEQUENCE [LARGE SCALE GENOMIC DNA]</scope>
    <source>
        <strain evidence="2 3">Is-34</strain>
    </source>
</reference>
<feature type="transmembrane region" description="Helical" evidence="1">
    <location>
        <begin position="103"/>
        <end position="124"/>
    </location>
</feature>
<keyword evidence="1" id="KW-0812">Transmembrane</keyword>
<feature type="transmembrane region" description="Helical" evidence="1">
    <location>
        <begin position="19"/>
        <end position="38"/>
    </location>
</feature>
<protein>
    <recommendedName>
        <fullName evidence="4">Glycosyltransferase RgtA/B/C/D-like domain-containing protein</fullName>
    </recommendedName>
</protein>
<evidence type="ECO:0000313" key="2">
    <source>
        <dbReference type="EMBL" id="KGT72945.1"/>
    </source>
</evidence>
<dbReference type="Proteomes" id="UP000030377">
    <property type="component" value="Unassembled WGS sequence"/>
</dbReference>
<feature type="transmembrane region" description="Helical" evidence="1">
    <location>
        <begin position="182"/>
        <end position="209"/>
    </location>
</feature>
<keyword evidence="1" id="KW-0472">Membrane</keyword>
<dbReference type="AlphaFoldDB" id="A0A0A3XF81"/>
<evidence type="ECO:0000256" key="1">
    <source>
        <dbReference type="SAM" id="Phobius"/>
    </source>
</evidence>
<feature type="transmembrane region" description="Helical" evidence="1">
    <location>
        <begin position="291"/>
        <end position="309"/>
    </location>
</feature>